<dbReference type="GO" id="GO:0004190">
    <property type="term" value="F:aspartic-type endopeptidase activity"/>
    <property type="evidence" value="ECO:0007669"/>
    <property type="project" value="InterPro"/>
</dbReference>
<keyword evidence="1" id="KW-0472">Membrane</keyword>
<protein>
    <submittedName>
        <fullName evidence="3">Prepilin peptidase</fullName>
    </submittedName>
</protein>
<gene>
    <name evidence="3" type="ORF">IRL76_11520</name>
</gene>
<feature type="transmembrane region" description="Helical" evidence="1">
    <location>
        <begin position="56"/>
        <end position="75"/>
    </location>
</feature>
<feature type="domain" description="Prepilin type IV endopeptidase peptidase" evidence="2">
    <location>
        <begin position="10"/>
        <end position="110"/>
    </location>
</feature>
<sequence>MVAEIALWAALATAVVGAVWDVRTRRIPNWLVGILAVCAITTTVASGGLELLGSAAIHAGIALAIGVGLFALKAIGAGDAKFYTAAALAVPLDRAWFMFGWVVLAGFLLMIVLMIYYRGLKIMTDGKKRSWTLPYGLPICCGFIAAFLSDSNSLIF</sequence>
<dbReference type="RefSeq" id="WP_200981471.1">
    <property type="nucleotide sequence ID" value="NZ_CP064654.1"/>
</dbReference>
<evidence type="ECO:0000259" key="2">
    <source>
        <dbReference type="Pfam" id="PF01478"/>
    </source>
</evidence>
<accession>A0A7S8ISH4</accession>
<feature type="transmembrane region" description="Helical" evidence="1">
    <location>
        <begin position="27"/>
        <end position="49"/>
    </location>
</feature>
<dbReference type="Proteomes" id="UP000594459">
    <property type="component" value="Chromosome"/>
</dbReference>
<reference evidence="3 4" key="1">
    <citation type="submission" date="2020-11" db="EMBL/GenBank/DDBJ databases">
        <title>The genome sequence of Erythrobacter sp. 6D36.</title>
        <authorList>
            <person name="Liu Y."/>
        </authorList>
    </citation>
    <scope>NUCLEOTIDE SEQUENCE [LARGE SCALE GENOMIC DNA]</scope>
    <source>
        <strain evidence="3 4">6D36</strain>
    </source>
</reference>
<feature type="transmembrane region" description="Helical" evidence="1">
    <location>
        <begin position="129"/>
        <end position="148"/>
    </location>
</feature>
<organism evidence="3 4">
    <name type="scientific">Qipengyuania soli</name>
    <dbReference type="NCBI Taxonomy" id="2782568"/>
    <lineage>
        <taxon>Bacteria</taxon>
        <taxon>Pseudomonadati</taxon>
        <taxon>Pseudomonadota</taxon>
        <taxon>Alphaproteobacteria</taxon>
        <taxon>Sphingomonadales</taxon>
        <taxon>Erythrobacteraceae</taxon>
        <taxon>Qipengyuania</taxon>
    </lineage>
</organism>
<keyword evidence="1" id="KW-1133">Transmembrane helix</keyword>
<keyword evidence="4" id="KW-1185">Reference proteome</keyword>
<evidence type="ECO:0000256" key="1">
    <source>
        <dbReference type="SAM" id="Phobius"/>
    </source>
</evidence>
<dbReference type="Pfam" id="PF01478">
    <property type="entry name" value="Peptidase_A24"/>
    <property type="match status" value="1"/>
</dbReference>
<dbReference type="KEGG" id="qso:IRL76_11520"/>
<proteinExistence type="predicted"/>
<dbReference type="Gene3D" id="1.20.120.1220">
    <property type="match status" value="1"/>
</dbReference>
<keyword evidence="1" id="KW-0812">Transmembrane</keyword>
<dbReference type="EMBL" id="CP064654">
    <property type="protein sequence ID" value="QPC98463.1"/>
    <property type="molecule type" value="Genomic_DNA"/>
</dbReference>
<dbReference type="AlphaFoldDB" id="A0A7S8ISH4"/>
<dbReference type="GO" id="GO:0016020">
    <property type="term" value="C:membrane"/>
    <property type="evidence" value="ECO:0007669"/>
    <property type="project" value="InterPro"/>
</dbReference>
<feature type="transmembrane region" description="Helical" evidence="1">
    <location>
        <begin position="95"/>
        <end position="117"/>
    </location>
</feature>
<evidence type="ECO:0000313" key="4">
    <source>
        <dbReference type="Proteomes" id="UP000594459"/>
    </source>
</evidence>
<dbReference type="InterPro" id="IPR000045">
    <property type="entry name" value="Prepilin_IV_endopep_pep"/>
</dbReference>
<evidence type="ECO:0000313" key="3">
    <source>
        <dbReference type="EMBL" id="QPC98463.1"/>
    </source>
</evidence>
<name>A0A7S8ISH4_9SPHN</name>